<comment type="similarity">
    <text evidence="2 8 9">Belongs to the GPI family.</text>
</comment>
<feature type="active site" evidence="8">
    <location>
        <position position="426"/>
    </location>
</feature>
<dbReference type="AlphaFoldDB" id="A0A4P6ZM21"/>
<dbReference type="PRINTS" id="PR00662">
    <property type="entry name" value="G6PISOMERASE"/>
</dbReference>
<dbReference type="KEGG" id="lji:ELX58_04780"/>
<evidence type="ECO:0000256" key="8">
    <source>
        <dbReference type="HAMAP-Rule" id="MF_00473"/>
    </source>
</evidence>
<comment type="pathway">
    <text evidence="1 8 9">Carbohydrate degradation; glycolysis; D-glyceraldehyde 3-phosphate and glycerone phosphate from D-glucose: step 2/4.</text>
</comment>
<dbReference type="CDD" id="cd05016">
    <property type="entry name" value="SIS_PGI_2"/>
    <property type="match status" value="1"/>
</dbReference>
<dbReference type="Pfam" id="PF00342">
    <property type="entry name" value="PGI"/>
    <property type="match status" value="1"/>
</dbReference>
<dbReference type="GO" id="GO:0097367">
    <property type="term" value="F:carbohydrate derivative binding"/>
    <property type="evidence" value="ECO:0007669"/>
    <property type="project" value="InterPro"/>
</dbReference>
<organism evidence="10 11">
    <name type="scientific">Acetilactobacillus jinshanensis</name>
    <dbReference type="NCBI Taxonomy" id="1720083"/>
    <lineage>
        <taxon>Bacteria</taxon>
        <taxon>Bacillati</taxon>
        <taxon>Bacillota</taxon>
        <taxon>Bacilli</taxon>
        <taxon>Lactobacillales</taxon>
        <taxon>Lactobacillaceae</taxon>
        <taxon>Acetilactobacillus</taxon>
    </lineage>
</organism>
<evidence type="ECO:0000256" key="9">
    <source>
        <dbReference type="RuleBase" id="RU000612"/>
    </source>
</evidence>
<dbReference type="EMBL" id="CP034726">
    <property type="protein sequence ID" value="QBP18462.1"/>
    <property type="molecule type" value="Genomic_DNA"/>
</dbReference>
<evidence type="ECO:0000256" key="2">
    <source>
        <dbReference type="ARBA" id="ARBA00006604"/>
    </source>
</evidence>
<dbReference type="Proteomes" id="UP000294321">
    <property type="component" value="Chromosome"/>
</dbReference>
<protein>
    <recommendedName>
        <fullName evidence="8">Glucose-6-phosphate isomerase</fullName>
        <shortName evidence="8">GPI</shortName>
        <ecNumber evidence="8">5.3.1.9</ecNumber>
    </recommendedName>
    <alternativeName>
        <fullName evidence="8">Phosphoglucose isomerase</fullName>
        <shortName evidence="8">PGI</shortName>
    </alternativeName>
    <alternativeName>
        <fullName evidence="8">Phosphohexose isomerase</fullName>
        <shortName evidence="8">PHI</shortName>
    </alternativeName>
</protein>
<sequence length="451" mass="50283">MTAVSFNNVGLKKYVKPSELKEIEPMIDTAESELMNGTGVGSEMRQWLDLPKNYDRKEFEAIKQAAKKIRSDSKILVVIGIGGSYLGARMAIDFLHDSFFNYMPDSRRKDPQVIFAGNSLSASYVHSLIDMIGDRDFSVNVVSKSGTTTEPTIAFRIFRKLLVKKYGAKEAADRIYVSTDAKHGALRQEVKAKGYHSYVIPDGIGGRYSVLCPVGLLPIAVSGVDIDKLMGGAAQAESDLTSHKKIADNDALKYAAYRNILYRKGYTNEIFESYEPNMRYLAEWWKQLAGETEGKDNKGIYPTSACLSTDLHSLGQYIQQGMRNLMETVVKVENAPYNETVPSEKSNLDELGYLQGHTMNFANKKALQAVVIAHTNGGVPDMIVDIKDQTPFTLGYLIYYFEFAIAVSGYLNGINPFNQPGVEDYKNNMFALLGKPGYENLRKEIEAHKND</sequence>
<dbReference type="FunFam" id="3.40.50.10490:FF:000015">
    <property type="entry name" value="Glucose-6-phosphate isomerase"/>
    <property type="match status" value="1"/>
</dbReference>
<dbReference type="UniPathway" id="UPA00109">
    <property type="reaction ID" value="UER00181"/>
</dbReference>
<dbReference type="GO" id="GO:0006096">
    <property type="term" value="P:glycolytic process"/>
    <property type="evidence" value="ECO:0007669"/>
    <property type="project" value="UniProtKB-UniRule"/>
</dbReference>
<dbReference type="SUPFAM" id="SSF53697">
    <property type="entry name" value="SIS domain"/>
    <property type="match status" value="1"/>
</dbReference>
<dbReference type="HAMAP" id="MF_00473">
    <property type="entry name" value="G6P_isomerase"/>
    <property type="match status" value="1"/>
</dbReference>
<dbReference type="InterPro" id="IPR035482">
    <property type="entry name" value="SIS_PGI_2"/>
</dbReference>
<dbReference type="InterPro" id="IPR001672">
    <property type="entry name" value="G6P_Isomerase"/>
</dbReference>
<dbReference type="InterPro" id="IPR035476">
    <property type="entry name" value="SIS_PGI_1"/>
</dbReference>
<dbReference type="PANTHER" id="PTHR11469">
    <property type="entry name" value="GLUCOSE-6-PHOSPHATE ISOMERASE"/>
    <property type="match status" value="1"/>
</dbReference>
<dbReference type="EC" id="5.3.1.9" evidence="8"/>
<dbReference type="GO" id="GO:0004347">
    <property type="term" value="F:glucose-6-phosphate isomerase activity"/>
    <property type="evidence" value="ECO:0007669"/>
    <property type="project" value="UniProtKB-UniRule"/>
</dbReference>
<keyword evidence="6 8" id="KW-0413">Isomerase</keyword>
<dbReference type="RefSeq" id="WP_133442021.1">
    <property type="nucleotide sequence ID" value="NZ_CP034726.1"/>
</dbReference>
<comment type="subcellular location">
    <subcellularLocation>
        <location evidence="8">Cytoplasm</location>
    </subcellularLocation>
</comment>
<evidence type="ECO:0000256" key="4">
    <source>
        <dbReference type="ARBA" id="ARBA00022490"/>
    </source>
</evidence>
<evidence type="ECO:0000313" key="10">
    <source>
        <dbReference type="EMBL" id="QBP18462.1"/>
    </source>
</evidence>
<name>A0A4P6ZM21_9LACO</name>
<dbReference type="Gene3D" id="3.40.50.10490">
    <property type="entry name" value="Glucose-6-phosphate isomerase like protein, domain 1"/>
    <property type="match status" value="2"/>
</dbReference>
<feature type="active site" description="Proton donor" evidence="8">
    <location>
        <position position="291"/>
    </location>
</feature>
<keyword evidence="3 8" id="KW-0312">Gluconeogenesis</keyword>
<dbReference type="PANTHER" id="PTHR11469:SF1">
    <property type="entry name" value="GLUCOSE-6-PHOSPHATE ISOMERASE"/>
    <property type="match status" value="1"/>
</dbReference>
<dbReference type="PROSITE" id="PS00174">
    <property type="entry name" value="P_GLUCOSE_ISOMERASE_2"/>
    <property type="match status" value="1"/>
</dbReference>
<dbReference type="GO" id="GO:0006094">
    <property type="term" value="P:gluconeogenesis"/>
    <property type="evidence" value="ECO:0007669"/>
    <property type="project" value="UniProtKB-UniRule"/>
</dbReference>
<gene>
    <name evidence="8" type="primary">pgi</name>
    <name evidence="10" type="ORF">ELX58_04780</name>
</gene>
<dbReference type="FunFam" id="3.40.50.10490:FF:000016">
    <property type="entry name" value="Glucose-6-phosphate isomerase"/>
    <property type="match status" value="1"/>
</dbReference>
<dbReference type="InterPro" id="IPR018189">
    <property type="entry name" value="Phosphoglucose_isomerase_CS"/>
</dbReference>
<dbReference type="InterPro" id="IPR046348">
    <property type="entry name" value="SIS_dom_sf"/>
</dbReference>
<dbReference type="GO" id="GO:0005829">
    <property type="term" value="C:cytosol"/>
    <property type="evidence" value="ECO:0007669"/>
    <property type="project" value="TreeGrafter"/>
</dbReference>
<dbReference type="CDD" id="cd05015">
    <property type="entry name" value="SIS_PGI_1"/>
    <property type="match status" value="1"/>
</dbReference>
<evidence type="ECO:0000256" key="1">
    <source>
        <dbReference type="ARBA" id="ARBA00004926"/>
    </source>
</evidence>
<dbReference type="UniPathway" id="UPA00138"/>
<accession>A0A4P6ZM21</accession>
<dbReference type="OrthoDB" id="140919at2"/>
<keyword evidence="4 8" id="KW-0963">Cytoplasm</keyword>
<comment type="pathway">
    <text evidence="8">Carbohydrate biosynthesis; gluconeogenesis.</text>
</comment>
<reference evidence="11" key="1">
    <citation type="submission" date="2018-12" db="EMBL/GenBank/DDBJ databases">
        <title>A new species of lactobacillus.</title>
        <authorList>
            <person name="Jian Y."/>
            <person name="Xin L."/>
            <person name="Hong Z.J."/>
            <person name="Ming L.Z."/>
            <person name="Hong X.Z."/>
        </authorList>
    </citation>
    <scope>NUCLEOTIDE SEQUENCE [LARGE SCALE GENOMIC DNA]</scope>
    <source>
        <strain evidence="11">HSLZ-75</strain>
    </source>
</reference>
<dbReference type="GO" id="GO:0048029">
    <property type="term" value="F:monosaccharide binding"/>
    <property type="evidence" value="ECO:0007669"/>
    <property type="project" value="TreeGrafter"/>
</dbReference>
<evidence type="ECO:0000313" key="11">
    <source>
        <dbReference type="Proteomes" id="UP000294321"/>
    </source>
</evidence>
<dbReference type="PROSITE" id="PS51463">
    <property type="entry name" value="P_GLUCOSE_ISOMERASE_3"/>
    <property type="match status" value="1"/>
</dbReference>
<evidence type="ECO:0000256" key="6">
    <source>
        <dbReference type="ARBA" id="ARBA00023235"/>
    </source>
</evidence>
<keyword evidence="11" id="KW-1185">Reference proteome</keyword>
<comment type="catalytic activity">
    <reaction evidence="7 8 9">
        <text>alpha-D-glucose 6-phosphate = beta-D-fructose 6-phosphate</text>
        <dbReference type="Rhea" id="RHEA:11816"/>
        <dbReference type="ChEBI" id="CHEBI:57634"/>
        <dbReference type="ChEBI" id="CHEBI:58225"/>
        <dbReference type="EC" id="5.3.1.9"/>
    </reaction>
</comment>
<comment type="caution">
    <text evidence="8">Lacks conserved residue(s) required for the propagation of feature annotation.</text>
</comment>
<evidence type="ECO:0000256" key="7">
    <source>
        <dbReference type="ARBA" id="ARBA00029321"/>
    </source>
</evidence>
<evidence type="ECO:0000256" key="5">
    <source>
        <dbReference type="ARBA" id="ARBA00023152"/>
    </source>
</evidence>
<proteinExistence type="inferred from homology"/>
<comment type="function">
    <text evidence="8">Catalyzes the reversible isomerization of glucose-6-phosphate to fructose-6-phosphate.</text>
</comment>
<dbReference type="NCBIfam" id="NF010697">
    <property type="entry name" value="PRK14097.1"/>
    <property type="match status" value="1"/>
</dbReference>
<keyword evidence="5 8" id="KW-0324">Glycolysis</keyword>
<dbReference type="GO" id="GO:0051156">
    <property type="term" value="P:glucose 6-phosphate metabolic process"/>
    <property type="evidence" value="ECO:0007669"/>
    <property type="project" value="TreeGrafter"/>
</dbReference>
<evidence type="ECO:0000256" key="3">
    <source>
        <dbReference type="ARBA" id="ARBA00022432"/>
    </source>
</evidence>